<proteinExistence type="predicted"/>
<protein>
    <submittedName>
        <fullName evidence="1">Uncharacterized protein</fullName>
    </submittedName>
</protein>
<gene>
    <name evidence="1" type="ORF">MNBD_NITROSPINAE05-819</name>
</gene>
<name>A0A3B1DEB1_9ZZZZ</name>
<organism evidence="1">
    <name type="scientific">hydrothermal vent metagenome</name>
    <dbReference type="NCBI Taxonomy" id="652676"/>
    <lineage>
        <taxon>unclassified sequences</taxon>
        <taxon>metagenomes</taxon>
        <taxon>ecological metagenomes</taxon>
    </lineage>
</organism>
<evidence type="ECO:0000313" key="1">
    <source>
        <dbReference type="EMBL" id="VAX26987.1"/>
    </source>
</evidence>
<sequence length="242" mass="26273">MLGASNLARGYSALADCLVASLAPNRVEILHAMGPGRGYCAEGGFLKIKYPPIGASGILDSISAGEETPRQVIALITDIGNDIMYGVSASEITACLSALLKQFSALDAEVFLQPIPIDLSEDVSESQFRVLRSIFFPNSAIDYEKAKEAVFAVNEFLRTHAGGRVHLLPGVKEFMGIDKIHYSVFQSHKAWSGVAHEMLHALNVPTMPKISWGSACNSIFANMGRLVFCDMFSVRKKSPQTY</sequence>
<dbReference type="AlphaFoldDB" id="A0A3B1DEB1"/>
<accession>A0A3B1DEB1</accession>
<reference evidence="1" key="1">
    <citation type="submission" date="2018-06" db="EMBL/GenBank/DDBJ databases">
        <authorList>
            <person name="Zhirakovskaya E."/>
        </authorList>
    </citation>
    <scope>NUCLEOTIDE SEQUENCE</scope>
</reference>
<dbReference type="EMBL" id="UOGG01000012">
    <property type="protein sequence ID" value="VAX26987.1"/>
    <property type="molecule type" value="Genomic_DNA"/>
</dbReference>